<dbReference type="SUPFAM" id="SSF51419">
    <property type="entry name" value="PLP-binding barrel"/>
    <property type="match status" value="1"/>
</dbReference>
<comment type="caution">
    <text evidence="4">The sequence shown here is derived from an EMBL/GenBank/DDBJ whole genome shotgun (WGS) entry which is preliminary data.</text>
</comment>
<dbReference type="EMBL" id="JBBHLI010000004">
    <property type="protein sequence ID" value="MEK9501288.1"/>
    <property type="molecule type" value="Genomic_DNA"/>
</dbReference>
<feature type="domain" description="D-serine dehydratase-like" evidence="3">
    <location>
        <begin position="253"/>
        <end position="346"/>
    </location>
</feature>
<dbReference type="Pfam" id="PF01168">
    <property type="entry name" value="Ala_racemase_N"/>
    <property type="match status" value="1"/>
</dbReference>
<dbReference type="EC" id="5.1.1.1" evidence="4"/>
<name>A0ABU9E966_9BACT</name>
<dbReference type="GO" id="GO:0008784">
    <property type="term" value="F:alanine racemase activity"/>
    <property type="evidence" value="ECO:0007669"/>
    <property type="project" value="UniProtKB-EC"/>
</dbReference>
<comment type="similarity">
    <text evidence="1">Belongs to the DSD1 family.</text>
</comment>
<dbReference type="PANTHER" id="PTHR28004">
    <property type="entry name" value="ZGC:162816-RELATED"/>
    <property type="match status" value="1"/>
</dbReference>
<protein>
    <submittedName>
        <fullName evidence="4">Alanine racemase</fullName>
        <ecNumber evidence="4">5.1.1.1</ecNumber>
    </submittedName>
</protein>
<dbReference type="SMART" id="SM01119">
    <property type="entry name" value="D-ser_dehydrat"/>
    <property type="match status" value="1"/>
</dbReference>
<dbReference type="Gene3D" id="3.20.20.10">
    <property type="entry name" value="Alanine racemase"/>
    <property type="match status" value="1"/>
</dbReference>
<evidence type="ECO:0000256" key="1">
    <source>
        <dbReference type="ARBA" id="ARBA00005323"/>
    </source>
</evidence>
<dbReference type="Proteomes" id="UP001484239">
    <property type="component" value="Unassembled WGS sequence"/>
</dbReference>
<keyword evidence="4" id="KW-0413">Isomerase</keyword>
<dbReference type="InterPro" id="IPR042208">
    <property type="entry name" value="D-ser_dehydrat-like_sf"/>
</dbReference>
<keyword evidence="5" id="KW-1185">Reference proteome</keyword>
<evidence type="ECO:0000256" key="2">
    <source>
        <dbReference type="ARBA" id="ARBA00023239"/>
    </source>
</evidence>
<dbReference type="Pfam" id="PF14031">
    <property type="entry name" value="D-ser_dehydrat"/>
    <property type="match status" value="1"/>
</dbReference>
<evidence type="ECO:0000259" key="3">
    <source>
        <dbReference type="SMART" id="SM01119"/>
    </source>
</evidence>
<dbReference type="InterPro" id="IPR026956">
    <property type="entry name" value="D-ser_dehydrat-like_dom"/>
</dbReference>
<dbReference type="Gene3D" id="2.40.37.20">
    <property type="entry name" value="D-serine dehydratase-like domain"/>
    <property type="match status" value="1"/>
</dbReference>
<reference evidence="4 5" key="1">
    <citation type="submission" date="2024-02" db="EMBL/GenBank/DDBJ databases">
        <title>A novel Gemmatimonadota bacterium.</title>
        <authorList>
            <person name="Du Z.-J."/>
            <person name="Ye Y.-Q."/>
        </authorList>
    </citation>
    <scope>NUCLEOTIDE SEQUENCE [LARGE SCALE GENOMIC DNA]</scope>
    <source>
        <strain evidence="4 5">DH-20</strain>
    </source>
</reference>
<dbReference type="PANTHER" id="PTHR28004:SF2">
    <property type="entry name" value="D-SERINE DEHYDRATASE"/>
    <property type="match status" value="1"/>
</dbReference>
<organism evidence="4 5">
    <name type="scientific">Gaopeijia maritima</name>
    <dbReference type="NCBI Taxonomy" id="3119007"/>
    <lineage>
        <taxon>Bacteria</taxon>
        <taxon>Pseudomonadati</taxon>
        <taxon>Gemmatimonadota</taxon>
        <taxon>Longimicrobiia</taxon>
        <taxon>Gaopeijiales</taxon>
        <taxon>Gaopeijiaceae</taxon>
        <taxon>Gaopeijia</taxon>
    </lineage>
</organism>
<evidence type="ECO:0000313" key="5">
    <source>
        <dbReference type="Proteomes" id="UP001484239"/>
    </source>
</evidence>
<gene>
    <name evidence="4" type="ORF">WI372_09885</name>
</gene>
<dbReference type="InterPro" id="IPR029066">
    <property type="entry name" value="PLP-binding_barrel"/>
</dbReference>
<dbReference type="RefSeq" id="WP_405277510.1">
    <property type="nucleotide sequence ID" value="NZ_CP144380.1"/>
</dbReference>
<dbReference type="InterPro" id="IPR051466">
    <property type="entry name" value="D-amino_acid_metab_enzyme"/>
</dbReference>
<accession>A0ABU9E966</accession>
<evidence type="ECO:0000313" key="4">
    <source>
        <dbReference type="EMBL" id="MEK9501288.1"/>
    </source>
</evidence>
<sequence>MTLDLTSVETPAGLVDRAAMEANARRVVAYCAEHGLAWRPHVKTHKSTRVARIQLEAGATGLTVATPHEAEVMAAVCDDLLLAYPPVGARKLERLMALPERVRLTVALDSTDVLHPLAAAARAAGRVVGVLVEVDVGLGRVGVQGVEAVVSLAREVAATEGVEWRGIAFYAGHLRGRAEENAEGMADLSHDVSALCDALAAEGLPPEVVSGGTTPTLWQSHEVARLTEVRAGTCIYFDRDGVAMGVAEPDHLAYTVLATVVSTAVAGRAAIDAGSKALAKETRGGLGSFGTLLERPDVNVVALSEEHGMLDLTGTDWRPAVGERVRIVPNHVCVSVNLQDRILVLDHGALEAWPLEGRGRLGGGA</sequence>
<keyword evidence="2" id="KW-0456">Lyase</keyword>
<dbReference type="InterPro" id="IPR001608">
    <property type="entry name" value="Ala_racemase_N"/>
</dbReference>
<proteinExistence type="inferred from homology"/>